<feature type="signal peptide" evidence="2">
    <location>
        <begin position="1"/>
        <end position="29"/>
    </location>
</feature>
<evidence type="ECO:0000256" key="2">
    <source>
        <dbReference type="SAM" id="SignalP"/>
    </source>
</evidence>
<name>A0ABP7SKQ4_9BACT</name>
<keyword evidence="5" id="KW-1185">Reference proteome</keyword>
<comment type="caution">
    <text evidence="4">The sequence shown here is derived from an EMBL/GenBank/DDBJ whole genome shotgun (WGS) entry which is preliminary data.</text>
</comment>
<dbReference type="InterPro" id="IPR036844">
    <property type="entry name" value="Hint_dom_sf"/>
</dbReference>
<dbReference type="SUPFAM" id="SSF51294">
    <property type="entry name" value="Hedgehog/intein (Hint) domain"/>
    <property type="match status" value="1"/>
</dbReference>
<evidence type="ECO:0000313" key="4">
    <source>
        <dbReference type="EMBL" id="GAA4013064.1"/>
    </source>
</evidence>
<accession>A0ABP7SKQ4</accession>
<dbReference type="InterPro" id="IPR003587">
    <property type="entry name" value="Hint_dom_N"/>
</dbReference>
<dbReference type="Gene3D" id="2.170.16.10">
    <property type="entry name" value="Hedgehog/Intein (Hint) domain"/>
    <property type="match status" value="1"/>
</dbReference>
<reference evidence="5" key="1">
    <citation type="journal article" date="2019" name="Int. J. Syst. Evol. Microbiol.">
        <title>The Global Catalogue of Microorganisms (GCM) 10K type strain sequencing project: providing services to taxonomists for standard genome sequencing and annotation.</title>
        <authorList>
            <consortium name="The Broad Institute Genomics Platform"/>
            <consortium name="The Broad Institute Genome Sequencing Center for Infectious Disease"/>
            <person name="Wu L."/>
            <person name="Ma J."/>
        </authorList>
    </citation>
    <scope>NUCLEOTIDE SEQUENCE [LARGE SCALE GENOMIC DNA]</scope>
    <source>
        <strain evidence="5">JCM 17224</strain>
    </source>
</reference>
<dbReference type="Proteomes" id="UP001500567">
    <property type="component" value="Unassembled WGS sequence"/>
</dbReference>
<protein>
    <recommendedName>
        <fullName evidence="3">Hint domain-containing protein</fullName>
    </recommendedName>
</protein>
<feature type="compositionally biased region" description="Low complexity" evidence="1">
    <location>
        <begin position="89"/>
        <end position="100"/>
    </location>
</feature>
<sequence>MNLAHRTVNLLLILILLLAFLLAAGAALAQKPVKTDVSAYFDRIPVPPTAFTAALRRPAGFAELDKQLQPLSLGTGPGRNAGQTRDAKAQQASGQQAADAGLDQMTEQQQLAYLQQQGASMPGYNAQAVKLAQQMEDPAVQAKLDQMSDAEKTRFMQAQLAPAGSASSQMMADPGFQAAQAEFMQQMENATFSTAWEKKSETEQNAYMARLMRKHGMNEAKMKTMAGPPHPPQSAPLVTTAVMEAFRTMTEAATTEMSTAPFMRLRTQLQQNLEAVLAEQQTRRAPQAREGDCRGQQQQYDQDRQYLKRRMDVMTKSLTQLTATWTAQKTQLKARALPFQTELAKIHYGDDIQRPEEKPLLSVLAGGQQLILSQVQLLASSSSAIYDLNKQYGELKGLYEKPFQCEQVVCFPASAQVALPNGRPVAIQTLRAGDVVLGYDAATGQLVPTRVLRLDVHREQVYPLVQLTIGPPAVYAGLQSVAAYSSKPAAELVLTPNHPLILDDGQLRRADQLLPSDEVVQLGFGGVETNSLTARQPAGAAAVVFNLRTETGNYFVTGILVGSK</sequence>
<dbReference type="SMART" id="SM00306">
    <property type="entry name" value="HintN"/>
    <property type="match status" value="1"/>
</dbReference>
<dbReference type="InterPro" id="IPR006141">
    <property type="entry name" value="Intein_N"/>
</dbReference>
<dbReference type="EMBL" id="BAABDJ010000033">
    <property type="protein sequence ID" value="GAA4013064.1"/>
    <property type="molecule type" value="Genomic_DNA"/>
</dbReference>
<keyword evidence="2" id="KW-0732">Signal</keyword>
<evidence type="ECO:0000259" key="3">
    <source>
        <dbReference type="SMART" id="SM00306"/>
    </source>
</evidence>
<proteinExistence type="predicted"/>
<dbReference type="RefSeq" id="WP_345073769.1">
    <property type="nucleotide sequence ID" value="NZ_BAABDJ010000033.1"/>
</dbReference>
<feature type="region of interest" description="Disordered" evidence="1">
    <location>
        <begin position="279"/>
        <end position="301"/>
    </location>
</feature>
<dbReference type="PROSITE" id="PS50817">
    <property type="entry name" value="INTEIN_N_TER"/>
    <property type="match status" value="1"/>
</dbReference>
<feature type="region of interest" description="Disordered" evidence="1">
    <location>
        <begin position="70"/>
        <end position="100"/>
    </location>
</feature>
<dbReference type="CDD" id="cd00081">
    <property type="entry name" value="Hint"/>
    <property type="match status" value="1"/>
</dbReference>
<evidence type="ECO:0000313" key="5">
    <source>
        <dbReference type="Proteomes" id="UP001500567"/>
    </source>
</evidence>
<organism evidence="4 5">
    <name type="scientific">Hymenobacter fastidiosus</name>
    <dbReference type="NCBI Taxonomy" id="486264"/>
    <lineage>
        <taxon>Bacteria</taxon>
        <taxon>Pseudomonadati</taxon>
        <taxon>Bacteroidota</taxon>
        <taxon>Cytophagia</taxon>
        <taxon>Cytophagales</taxon>
        <taxon>Hymenobacteraceae</taxon>
        <taxon>Hymenobacter</taxon>
    </lineage>
</organism>
<feature type="chain" id="PRO_5046932016" description="Hint domain-containing protein" evidence="2">
    <location>
        <begin position="30"/>
        <end position="564"/>
    </location>
</feature>
<gene>
    <name evidence="4" type="ORF">GCM10022408_27440</name>
</gene>
<feature type="domain" description="Hint" evidence="3">
    <location>
        <begin position="408"/>
        <end position="523"/>
    </location>
</feature>
<evidence type="ECO:0000256" key="1">
    <source>
        <dbReference type="SAM" id="MobiDB-lite"/>
    </source>
</evidence>